<keyword evidence="5" id="KW-1185">Reference proteome</keyword>
<gene>
    <name evidence="4" type="ORF">BO70DRAFT_296344</name>
</gene>
<comment type="caution">
    <text evidence="4">The sequence shown here is derived from an EMBL/GenBank/DDBJ whole genome shotgun (WGS) entry which is preliminary data.</text>
</comment>
<dbReference type="GO" id="GO:0016491">
    <property type="term" value="F:oxidoreductase activity"/>
    <property type="evidence" value="ECO:0007669"/>
    <property type="project" value="UniProtKB-KW"/>
</dbReference>
<dbReference type="OrthoDB" id="9974981at2759"/>
<dbReference type="PANTHER" id="PTHR47706:SF1">
    <property type="entry name" value="CIPA-LIKE, PUTATIVE (AFU_ORTHOLOGUE AFUA_1G12460)-RELATED"/>
    <property type="match status" value="1"/>
</dbReference>
<dbReference type="InterPro" id="IPR036291">
    <property type="entry name" value="NAD(P)-bd_dom_sf"/>
</dbReference>
<dbReference type="AlphaFoldDB" id="A0A317VN91"/>
<name>A0A317VN91_9EURO</name>
<dbReference type="InterPro" id="IPR051609">
    <property type="entry name" value="NmrA/Isoflavone_reductase-like"/>
</dbReference>
<evidence type="ECO:0000313" key="5">
    <source>
        <dbReference type="Proteomes" id="UP000247233"/>
    </source>
</evidence>
<proteinExistence type="predicted"/>
<dbReference type="VEuPathDB" id="FungiDB:BO70DRAFT_296344"/>
<dbReference type="PANTHER" id="PTHR47706">
    <property type="entry name" value="NMRA-LIKE FAMILY PROTEIN"/>
    <property type="match status" value="1"/>
</dbReference>
<dbReference type="RefSeq" id="XP_025397174.1">
    <property type="nucleotide sequence ID" value="XM_025539532.1"/>
</dbReference>
<dbReference type="Pfam" id="PF05368">
    <property type="entry name" value="NmrA"/>
    <property type="match status" value="1"/>
</dbReference>
<dbReference type="EMBL" id="MSFL01000022">
    <property type="protein sequence ID" value="PWY75049.1"/>
    <property type="molecule type" value="Genomic_DNA"/>
</dbReference>
<keyword evidence="2" id="KW-0560">Oxidoreductase</keyword>
<dbReference type="GeneID" id="37061769"/>
<evidence type="ECO:0000256" key="1">
    <source>
        <dbReference type="ARBA" id="ARBA00022857"/>
    </source>
</evidence>
<dbReference type="InterPro" id="IPR045312">
    <property type="entry name" value="PCBER-like"/>
</dbReference>
<dbReference type="SUPFAM" id="SSF51735">
    <property type="entry name" value="NAD(P)-binding Rossmann-fold domains"/>
    <property type="match status" value="1"/>
</dbReference>
<dbReference type="Proteomes" id="UP000247233">
    <property type="component" value="Unassembled WGS sequence"/>
</dbReference>
<sequence>ASGNLGPAVLQELLNAGFQVTVLTRAGKASQFDSRAHVVEVKYDSMESLSSALAGHDVVVNTLGAIPRDIHLRLIDAAVAAQIPRFIPSEFGSDTTNANAANLPGFADKVAIAQYLDDLSRECKLTYTRLLTGPFLDWGLMAKFLIDLSGPVVDLYDGGDRKFSTTTLSGAVKAVGGIIRHLDATENQGVYVSERIEYKIPHPLFCPVVESLD</sequence>
<feature type="non-terminal residue" evidence="4">
    <location>
        <position position="1"/>
    </location>
</feature>
<dbReference type="CDD" id="cd05259">
    <property type="entry name" value="PCBER_SDR_a"/>
    <property type="match status" value="1"/>
</dbReference>
<evidence type="ECO:0000256" key="2">
    <source>
        <dbReference type="ARBA" id="ARBA00023002"/>
    </source>
</evidence>
<dbReference type="STRING" id="1448321.A0A317VN91"/>
<dbReference type="Gene3D" id="3.40.50.720">
    <property type="entry name" value="NAD(P)-binding Rossmann-like Domain"/>
    <property type="match status" value="1"/>
</dbReference>
<dbReference type="InterPro" id="IPR008030">
    <property type="entry name" value="NmrA-like"/>
</dbReference>
<reference evidence="4 5" key="1">
    <citation type="submission" date="2016-12" db="EMBL/GenBank/DDBJ databases">
        <title>The genomes of Aspergillus section Nigri reveals drivers in fungal speciation.</title>
        <authorList>
            <consortium name="DOE Joint Genome Institute"/>
            <person name="Vesth T.C."/>
            <person name="Nybo J."/>
            <person name="Theobald S."/>
            <person name="Brandl J."/>
            <person name="Frisvad J.C."/>
            <person name="Nielsen K.F."/>
            <person name="Lyhne E.K."/>
            <person name="Kogle M.E."/>
            <person name="Kuo A."/>
            <person name="Riley R."/>
            <person name="Clum A."/>
            <person name="Nolan M."/>
            <person name="Lipzen A."/>
            <person name="Salamov A."/>
            <person name="Henrissat B."/>
            <person name="Wiebenga A."/>
            <person name="De Vries R.P."/>
            <person name="Grigoriev I.V."/>
            <person name="Mortensen U.H."/>
            <person name="Andersen M.R."/>
            <person name="Baker S.E."/>
        </authorList>
    </citation>
    <scope>NUCLEOTIDE SEQUENCE [LARGE SCALE GENOMIC DNA]</scope>
    <source>
        <strain evidence="4 5">CBS 117.55</strain>
    </source>
</reference>
<protein>
    <submittedName>
        <fullName evidence="4">NAD(P)-binding protein</fullName>
    </submittedName>
</protein>
<evidence type="ECO:0000313" key="4">
    <source>
        <dbReference type="EMBL" id="PWY75049.1"/>
    </source>
</evidence>
<organism evidence="4 5">
    <name type="scientific">Aspergillus heteromorphus CBS 117.55</name>
    <dbReference type="NCBI Taxonomy" id="1448321"/>
    <lineage>
        <taxon>Eukaryota</taxon>
        <taxon>Fungi</taxon>
        <taxon>Dikarya</taxon>
        <taxon>Ascomycota</taxon>
        <taxon>Pezizomycotina</taxon>
        <taxon>Eurotiomycetes</taxon>
        <taxon>Eurotiomycetidae</taxon>
        <taxon>Eurotiales</taxon>
        <taxon>Aspergillaceae</taxon>
        <taxon>Aspergillus</taxon>
        <taxon>Aspergillus subgen. Circumdati</taxon>
    </lineage>
</organism>
<feature type="domain" description="NmrA-like" evidence="3">
    <location>
        <begin position="1"/>
        <end position="133"/>
    </location>
</feature>
<accession>A0A317VN91</accession>
<keyword evidence="1" id="KW-0521">NADP</keyword>
<evidence type="ECO:0000259" key="3">
    <source>
        <dbReference type="Pfam" id="PF05368"/>
    </source>
</evidence>